<protein>
    <submittedName>
        <fullName evidence="2">Uncharacterized protein</fullName>
    </submittedName>
</protein>
<keyword evidence="1" id="KW-1133">Transmembrane helix</keyword>
<keyword evidence="1" id="KW-0472">Membrane</keyword>
<feature type="transmembrane region" description="Helical" evidence="1">
    <location>
        <begin position="34"/>
        <end position="57"/>
    </location>
</feature>
<gene>
    <name evidence="2" type="ORF">DCY43_04170</name>
</gene>
<organism evidence="2 3">
    <name type="scientific">candidate division WWE3 bacterium</name>
    <dbReference type="NCBI Taxonomy" id="2053526"/>
    <lineage>
        <taxon>Bacteria</taxon>
        <taxon>Katanobacteria</taxon>
    </lineage>
</organism>
<feature type="transmembrane region" description="Helical" evidence="1">
    <location>
        <begin position="6"/>
        <end position="22"/>
    </location>
</feature>
<evidence type="ECO:0000256" key="1">
    <source>
        <dbReference type="SAM" id="Phobius"/>
    </source>
</evidence>
<evidence type="ECO:0000313" key="2">
    <source>
        <dbReference type="EMBL" id="HAZ29903.1"/>
    </source>
</evidence>
<comment type="caution">
    <text evidence="2">The sequence shown here is derived from an EMBL/GenBank/DDBJ whole genome shotgun (WGS) entry which is preliminary data.</text>
</comment>
<dbReference type="Proteomes" id="UP000264072">
    <property type="component" value="Unassembled WGS sequence"/>
</dbReference>
<accession>A0A351JUD3</accession>
<sequence length="65" mass="7178">MEFSLIIALVIVTYWGMYLSAFKNVKPVTKMTLSMFLGTVGYIIGKTTVIALFASHFSTTAAYAF</sequence>
<name>A0A351JUD3_UNCKA</name>
<reference evidence="2 3" key="1">
    <citation type="journal article" date="2018" name="Nat. Biotechnol.">
        <title>A standardized bacterial taxonomy based on genome phylogeny substantially revises the tree of life.</title>
        <authorList>
            <person name="Parks D.H."/>
            <person name="Chuvochina M."/>
            <person name="Waite D.W."/>
            <person name="Rinke C."/>
            <person name="Skarshewski A."/>
            <person name="Chaumeil P.A."/>
            <person name="Hugenholtz P."/>
        </authorList>
    </citation>
    <scope>NUCLEOTIDE SEQUENCE [LARGE SCALE GENOMIC DNA]</scope>
    <source>
        <strain evidence="2">UBA10185</strain>
    </source>
</reference>
<proteinExistence type="predicted"/>
<dbReference type="EMBL" id="DNHX01000039">
    <property type="protein sequence ID" value="HAZ29903.1"/>
    <property type="molecule type" value="Genomic_DNA"/>
</dbReference>
<keyword evidence="1" id="KW-0812">Transmembrane</keyword>
<dbReference type="AlphaFoldDB" id="A0A351JUD3"/>
<evidence type="ECO:0000313" key="3">
    <source>
        <dbReference type="Proteomes" id="UP000264072"/>
    </source>
</evidence>